<name>A0A0R3RNZ7_9BILA</name>
<feature type="compositionally biased region" description="Polar residues" evidence="1">
    <location>
        <begin position="32"/>
        <end position="42"/>
    </location>
</feature>
<organism evidence="2 3">
    <name type="scientific">Elaeophora elaphi</name>
    <dbReference type="NCBI Taxonomy" id="1147741"/>
    <lineage>
        <taxon>Eukaryota</taxon>
        <taxon>Metazoa</taxon>
        <taxon>Ecdysozoa</taxon>
        <taxon>Nematoda</taxon>
        <taxon>Chromadorea</taxon>
        <taxon>Rhabditida</taxon>
        <taxon>Spirurina</taxon>
        <taxon>Spiruromorpha</taxon>
        <taxon>Filarioidea</taxon>
        <taxon>Onchocercidae</taxon>
        <taxon>Elaeophora</taxon>
    </lineage>
</organism>
<accession>A0A0R3RNZ7</accession>
<reference evidence="3" key="1">
    <citation type="submission" date="2017-02" db="UniProtKB">
        <authorList>
            <consortium name="WormBaseParasite"/>
        </authorList>
    </citation>
    <scope>IDENTIFICATION</scope>
</reference>
<protein>
    <submittedName>
        <fullName evidence="3">Uncharacterized protein</fullName>
    </submittedName>
</protein>
<evidence type="ECO:0000256" key="1">
    <source>
        <dbReference type="SAM" id="MobiDB-lite"/>
    </source>
</evidence>
<keyword evidence="2" id="KW-1185">Reference proteome</keyword>
<feature type="region of interest" description="Disordered" evidence="1">
    <location>
        <begin position="32"/>
        <end position="67"/>
    </location>
</feature>
<dbReference type="WBParaSite" id="EEL_0000320801-mRNA-1">
    <property type="protein sequence ID" value="EEL_0000320801-mRNA-1"/>
    <property type="gene ID" value="EEL_0000320801"/>
</dbReference>
<proteinExistence type="predicted"/>
<dbReference type="Proteomes" id="UP000050640">
    <property type="component" value="Unplaced"/>
</dbReference>
<evidence type="ECO:0000313" key="2">
    <source>
        <dbReference type="Proteomes" id="UP000050640"/>
    </source>
</evidence>
<sequence>MTRGKPEWQKIGNVERCTTNNCCLHNPKVQTDTLQSSASPKSGEQIGTADDKNANIIKTGVSWRGNK</sequence>
<dbReference type="AlphaFoldDB" id="A0A0R3RNZ7"/>
<evidence type="ECO:0000313" key="3">
    <source>
        <dbReference type="WBParaSite" id="EEL_0000320801-mRNA-1"/>
    </source>
</evidence>
<dbReference type="STRING" id="1147741.A0A0R3RNZ7"/>